<evidence type="ECO:0000259" key="3">
    <source>
        <dbReference type="SMART" id="SM01086"/>
    </source>
</evidence>
<dbReference type="SMART" id="SM01086">
    <property type="entry name" value="ClpB_D2-small"/>
    <property type="match status" value="1"/>
</dbReference>
<dbReference type="Proteomes" id="UP000093391">
    <property type="component" value="Chromosome"/>
</dbReference>
<name>A0A1B2LVI6_9GAMM</name>
<dbReference type="InterPro" id="IPR001270">
    <property type="entry name" value="ClpA/B"/>
</dbReference>
<dbReference type="KEGG" id="ala:BFG52_00070"/>
<dbReference type="EMBL" id="CP016895">
    <property type="protein sequence ID" value="AOA56914.1"/>
    <property type="molecule type" value="Genomic_DNA"/>
</dbReference>
<proteinExistence type="predicted"/>
<keyword evidence="1" id="KW-0547">Nucleotide-binding</keyword>
<reference evidence="4 5" key="1">
    <citation type="submission" date="2016-08" db="EMBL/GenBank/DDBJ databases">
        <authorList>
            <person name="Seilhamer J.J."/>
        </authorList>
    </citation>
    <scope>NUCLEOTIDE SEQUENCE [LARGE SCALE GENOMIC DNA]</scope>
    <source>
        <strain evidence="4 5">BRTC-1</strain>
    </source>
</reference>
<keyword evidence="5" id="KW-1185">Reference proteome</keyword>
<sequence>MTYASDRLESNLQQLAAQQSTSQQQATSSPHCASRFVFEPEAVMQFLKHRIVGQAQVLQQFEQLLYLVKADFNAPNKPLAVMLLLGSTGVGKTETVRLLSEAIHGHADAYCRIDMNTLAQEHYVAALSGAPPGYVGSKEATTLFDIEAIQGSYSKPGIVLFDELEKASQEVIRCLLNIFDNGRLTVASGVKTIDFRNCLIFMTSNVGAAILQEQWSKFLLRPQYWFRQRDGYEYHLVKQALRKRFDPEFLNRIDRTVYYNRISRHDLKNLILIEIEKLNQRLSKYNVTVQLHEAVLDYLADEYDQRYGARHVVRCIRTQIEPVIARFMLRFPDIQNISLQYRGGQVEAHENLD</sequence>
<dbReference type="CDD" id="cd19499">
    <property type="entry name" value="RecA-like_ClpB_Hsp104-like"/>
    <property type="match status" value="1"/>
</dbReference>
<evidence type="ECO:0000256" key="1">
    <source>
        <dbReference type="ARBA" id="ARBA00022741"/>
    </source>
</evidence>
<keyword evidence="2" id="KW-0067">ATP-binding</keyword>
<dbReference type="AlphaFoldDB" id="A0A1B2LVI6"/>
<dbReference type="GO" id="GO:0005737">
    <property type="term" value="C:cytoplasm"/>
    <property type="evidence" value="ECO:0007669"/>
    <property type="project" value="TreeGrafter"/>
</dbReference>
<dbReference type="STRING" id="1789224.BFG52_00070"/>
<accession>A0A1B2LVI6</accession>
<dbReference type="OrthoDB" id="9803641at2"/>
<dbReference type="Pfam" id="PF10431">
    <property type="entry name" value="ClpB_D2-small"/>
    <property type="match status" value="1"/>
</dbReference>
<protein>
    <submittedName>
        <fullName evidence="4">AAA family ATPase</fullName>
    </submittedName>
</protein>
<dbReference type="GO" id="GO:0016887">
    <property type="term" value="F:ATP hydrolysis activity"/>
    <property type="evidence" value="ECO:0007669"/>
    <property type="project" value="InterPro"/>
</dbReference>
<dbReference type="PANTHER" id="PTHR11638">
    <property type="entry name" value="ATP-DEPENDENT CLP PROTEASE"/>
    <property type="match status" value="1"/>
</dbReference>
<dbReference type="RefSeq" id="WP_067550979.1">
    <property type="nucleotide sequence ID" value="NZ_CP016895.1"/>
</dbReference>
<dbReference type="PRINTS" id="PR00300">
    <property type="entry name" value="CLPPROTEASEA"/>
</dbReference>
<dbReference type="InterPro" id="IPR027417">
    <property type="entry name" value="P-loop_NTPase"/>
</dbReference>
<dbReference type="InterPro" id="IPR019489">
    <property type="entry name" value="Clp_ATPase_C"/>
</dbReference>
<gene>
    <name evidence="4" type="ORF">BFG52_00070</name>
</gene>
<organism evidence="4 5">
    <name type="scientific">Acinetobacter larvae</name>
    <dbReference type="NCBI Taxonomy" id="1789224"/>
    <lineage>
        <taxon>Bacteria</taxon>
        <taxon>Pseudomonadati</taxon>
        <taxon>Pseudomonadota</taxon>
        <taxon>Gammaproteobacteria</taxon>
        <taxon>Moraxellales</taxon>
        <taxon>Moraxellaceae</taxon>
        <taxon>Acinetobacter</taxon>
    </lineage>
</organism>
<dbReference type="InterPro" id="IPR050130">
    <property type="entry name" value="ClpA_ClpB"/>
</dbReference>
<dbReference type="SUPFAM" id="SSF52540">
    <property type="entry name" value="P-loop containing nucleoside triphosphate hydrolases"/>
    <property type="match status" value="1"/>
</dbReference>
<dbReference type="PANTHER" id="PTHR11638:SF18">
    <property type="entry name" value="HEAT SHOCK PROTEIN 104"/>
    <property type="match status" value="1"/>
</dbReference>
<evidence type="ECO:0000313" key="4">
    <source>
        <dbReference type="EMBL" id="AOA56914.1"/>
    </source>
</evidence>
<dbReference type="Gene3D" id="1.10.8.60">
    <property type="match status" value="1"/>
</dbReference>
<dbReference type="GO" id="GO:0005524">
    <property type="term" value="F:ATP binding"/>
    <property type="evidence" value="ECO:0007669"/>
    <property type="project" value="UniProtKB-KW"/>
</dbReference>
<evidence type="ECO:0000256" key="2">
    <source>
        <dbReference type="ARBA" id="ARBA00022840"/>
    </source>
</evidence>
<dbReference type="Pfam" id="PF07724">
    <property type="entry name" value="AAA_2"/>
    <property type="match status" value="1"/>
</dbReference>
<dbReference type="Gene3D" id="3.40.50.300">
    <property type="entry name" value="P-loop containing nucleotide triphosphate hydrolases"/>
    <property type="match status" value="1"/>
</dbReference>
<dbReference type="InterPro" id="IPR003959">
    <property type="entry name" value="ATPase_AAA_core"/>
</dbReference>
<evidence type="ECO:0000313" key="5">
    <source>
        <dbReference type="Proteomes" id="UP000093391"/>
    </source>
</evidence>
<feature type="domain" description="Clp ATPase C-terminal" evidence="3">
    <location>
        <begin position="262"/>
        <end position="348"/>
    </location>
</feature>
<dbReference type="GO" id="GO:0034605">
    <property type="term" value="P:cellular response to heat"/>
    <property type="evidence" value="ECO:0007669"/>
    <property type="project" value="TreeGrafter"/>
</dbReference>